<evidence type="ECO:0000256" key="4">
    <source>
        <dbReference type="ARBA" id="ARBA00014428"/>
    </source>
</evidence>
<dbReference type="GO" id="GO:0050567">
    <property type="term" value="F:glutaminyl-tRNA synthase (glutamine-hydrolyzing) activity"/>
    <property type="evidence" value="ECO:0007669"/>
    <property type="project" value="UniProtKB-UniRule"/>
</dbReference>
<proteinExistence type="inferred from homology"/>
<feature type="domain" description="Amidase" evidence="11">
    <location>
        <begin position="24"/>
        <end position="468"/>
    </location>
</feature>
<dbReference type="OrthoDB" id="9811471at2"/>
<keyword evidence="5 10" id="KW-0436">Ligase</keyword>
<dbReference type="AlphaFoldDB" id="A0A330L6L4"/>
<dbReference type="InterPro" id="IPR004412">
    <property type="entry name" value="GatA"/>
</dbReference>
<feature type="active site" description="Charge relay system" evidence="10">
    <location>
        <position position="154"/>
    </location>
</feature>
<dbReference type="Pfam" id="PF01425">
    <property type="entry name" value="Amidase"/>
    <property type="match status" value="1"/>
</dbReference>
<keyword evidence="6 10" id="KW-0547">Nucleotide-binding</keyword>
<dbReference type="GO" id="GO:0016740">
    <property type="term" value="F:transferase activity"/>
    <property type="evidence" value="ECO:0007669"/>
    <property type="project" value="UniProtKB-KW"/>
</dbReference>
<evidence type="ECO:0000256" key="5">
    <source>
        <dbReference type="ARBA" id="ARBA00022598"/>
    </source>
</evidence>
<dbReference type="HAMAP" id="MF_00120">
    <property type="entry name" value="GatA"/>
    <property type="match status" value="1"/>
</dbReference>
<dbReference type="PANTHER" id="PTHR11895:SF151">
    <property type="entry name" value="GLUTAMYL-TRNA(GLN) AMIDOTRANSFERASE SUBUNIT A"/>
    <property type="match status" value="1"/>
</dbReference>
<comment type="function">
    <text evidence="10">Allows the formation of correctly charged Gln-tRNA(Gln) through the transamidation of misacylated Glu-tRNA(Gln) in organisms which lack glutaminyl-tRNA synthetase. The reaction takes place in the presence of glutamine and ATP through an activated gamma-phospho-Glu-tRNA(Gln).</text>
</comment>
<comment type="subunit">
    <text evidence="2 10">Heterotrimer of A, B and C subunits.</text>
</comment>
<organism evidence="12 13">
    <name type="scientific">Nitrospira lenta</name>
    <dbReference type="NCBI Taxonomy" id="1436998"/>
    <lineage>
        <taxon>Bacteria</taxon>
        <taxon>Pseudomonadati</taxon>
        <taxon>Nitrospirota</taxon>
        <taxon>Nitrospiria</taxon>
        <taxon>Nitrospirales</taxon>
        <taxon>Nitrospiraceae</taxon>
        <taxon>Nitrospira</taxon>
    </lineage>
</organism>
<evidence type="ECO:0000256" key="9">
    <source>
        <dbReference type="ARBA" id="ARBA00047407"/>
    </source>
</evidence>
<evidence type="ECO:0000256" key="8">
    <source>
        <dbReference type="ARBA" id="ARBA00022917"/>
    </source>
</evidence>
<keyword evidence="8 10" id="KW-0648">Protein biosynthesis</keyword>
<evidence type="ECO:0000256" key="1">
    <source>
        <dbReference type="ARBA" id="ARBA00008069"/>
    </source>
</evidence>
<evidence type="ECO:0000256" key="10">
    <source>
        <dbReference type="HAMAP-Rule" id="MF_00120"/>
    </source>
</evidence>
<comment type="catalytic activity">
    <reaction evidence="9 10">
        <text>L-glutamyl-tRNA(Gln) + L-glutamine + ATP + H2O = L-glutaminyl-tRNA(Gln) + L-glutamate + ADP + phosphate + H(+)</text>
        <dbReference type="Rhea" id="RHEA:17521"/>
        <dbReference type="Rhea" id="RHEA-COMP:9681"/>
        <dbReference type="Rhea" id="RHEA-COMP:9684"/>
        <dbReference type="ChEBI" id="CHEBI:15377"/>
        <dbReference type="ChEBI" id="CHEBI:15378"/>
        <dbReference type="ChEBI" id="CHEBI:29985"/>
        <dbReference type="ChEBI" id="CHEBI:30616"/>
        <dbReference type="ChEBI" id="CHEBI:43474"/>
        <dbReference type="ChEBI" id="CHEBI:58359"/>
        <dbReference type="ChEBI" id="CHEBI:78520"/>
        <dbReference type="ChEBI" id="CHEBI:78521"/>
        <dbReference type="ChEBI" id="CHEBI:456216"/>
        <dbReference type="EC" id="6.3.5.7"/>
    </reaction>
</comment>
<dbReference type="NCBIfam" id="TIGR00132">
    <property type="entry name" value="gatA"/>
    <property type="match status" value="1"/>
</dbReference>
<feature type="active site" description="Acyl-ester intermediate" evidence="10">
    <location>
        <position position="178"/>
    </location>
</feature>
<dbReference type="GO" id="GO:0006412">
    <property type="term" value="P:translation"/>
    <property type="evidence" value="ECO:0007669"/>
    <property type="project" value="UniProtKB-UniRule"/>
</dbReference>
<dbReference type="RefSeq" id="WP_121989818.1">
    <property type="nucleotide sequence ID" value="NZ_OUNR01000017.1"/>
</dbReference>
<comment type="similarity">
    <text evidence="1 10">Belongs to the amidase family. GatA subfamily.</text>
</comment>
<dbReference type="PANTHER" id="PTHR11895">
    <property type="entry name" value="TRANSAMIDASE"/>
    <property type="match status" value="1"/>
</dbReference>
<keyword evidence="13" id="KW-1185">Reference proteome</keyword>
<accession>A0A330L6L4</accession>
<sequence length="488" mass="52593">MSLHKLTLCELQRKFTAGEVTAKEIVRAYFLRIGQVEPKVKAYVTTQKEQAMVDAAALDDSLKGWRKTQPMMGMPLAIKDNLCTEGVTTTCSSRMLQNFVPPYDATVIAKLRAQGYLLLGKTNLDEFAMGSSTENSAFGPSRNPWNLQCVPGGSSGGSAAAVAADECAAALGSDTGGSIRQPAAFCGVVGLKPTYGRVSRYGLIAFASSLDQIGPITKDVADAAFLLGVIAGHDPMDSTSADVPVPDYTKALKKKDLKKLKVGIPTEFFAEGLDPEVEQAVRAAIEELKSLGGEIKEIQLPRTDAAVAVYYVIATAEASSNLARFDGVKFGLRSKDTKDLLDLYTKTRQEGFGPEVKRRIMLGTYALSSGYYDAYYGKAQAVRTLIRQDFDAAFKEVDLIVTPVTPTPAFTLGEKSEDPLQMYLSDIFTISVNLAGLPAIALPCGFSKAGLPIGLQLIGRAFQEDTLLRAAHAYEQATQWRAKKPAIR</sequence>
<protein>
    <recommendedName>
        <fullName evidence="4 10">Glutamyl-tRNA(Gln) amidotransferase subunit A</fullName>
        <shortName evidence="10">Glu-ADT subunit A</shortName>
        <ecNumber evidence="3 10">6.3.5.7</ecNumber>
    </recommendedName>
</protein>
<feature type="active site" description="Charge relay system" evidence="10">
    <location>
        <position position="79"/>
    </location>
</feature>
<dbReference type="InterPro" id="IPR020556">
    <property type="entry name" value="Amidase_CS"/>
</dbReference>
<evidence type="ECO:0000256" key="6">
    <source>
        <dbReference type="ARBA" id="ARBA00022741"/>
    </source>
</evidence>
<dbReference type="InterPro" id="IPR023631">
    <property type="entry name" value="Amidase_dom"/>
</dbReference>
<evidence type="ECO:0000313" key="12">
    <source>
        <dbReference type="EMBL" id="SPP65540.1"/>
    </source>
</evidence>
<gene>
    <name evidence="10 12" type="primary">gatA</name>
    <name evidence="12" type="ORF">NITLEN_40013</name>
</gene>
<dbReference type="InParanoid" id="A0A330L6L4"/>
<keyword evidence="7 10" id="KW-0067">ATP-binding</keyword>
<evidence type="ECO:0000313" key="13">
    <source>
        <dbReference type="Proteomes" id="UP000248168"/>
    </source>
</evidence>
<reference evidence="13" key="1">
    <citation type="submission" date="2018-04" db="EMBL/GenBank/DDBJ databases">
        <authorList>
            <person name="Lucker S."/>
            <person name="Sakoula D."/>
        </authorList>
    </citation>
    <scope>NUCLEOTIDE SEQUENCE [LARGE SCALE GENOMIC DNA]</scope>
</reference>
<evidence type="ECO:0000256" key="3">
    <source>
        <dbReference type="ARBA" id="ARBA00012739"/>
    </source>
</evidence>
<evidence type="ECO:0000256" key="2">
    <source>
        <dbReference type="ARBA" id="ARBA00011123"/>
    </source>
</evidence>
<dbReference type="EMBL" id="OUNR01000017">
    <property type="protein sequence ID" value="SPP65540.1"/>
    <property type="molecule type" value="Genomic_DNA"/>
</dbReference>
<dbReference type="GO" id="GO:0030956">
    <property type="term" value="C:glutamyl-tRNA(Gln) amidotransferase complex"/>
    <property type="evidence" value="ECO:0007669"/>
    <property type="project" value="InterPro"/>
</dbReference>
<dbReference type="Gene3D" id="3.90.1300.10">
    <property type="entry name" value="Amidase signature (AS) domain"/>
    <property type="match status" value="1"/>
</dbReference>
<dbReference type="InterPro" id="IPR036928">
    <property type="entry name" value="AS_sf"/>
</dbReference>
<dbReference type="SUPFAM" id="SSF75304">
    <property type="entry name" value="Amidase signature (AS) enzymes"/>
    <property type="match status" value="1"/>
</dbReference>
<evidence type="ECO:0000259" key="11">
    <source>
        <dbReference type="Pfam" id="PF01425"/>
    </source>
</evidence>
<dbReference type="Proteomes" id="UP000248168">
    <property type="component" value="Unassembled WGS sequence"/>
</dbReference>
<evidence type="ECO:0000256" key="7">
    <source>
        <dbReference type="ARBA" id="ARBA00022840"/>
    </source>
</evidence>
<keyword evidence="12" id="KW-0808">Transferase</keyword>
<dbReference type="GO" id="GO:0005524">
    <property type="term" value="F:ATP binding"/>
    <property type="evidence" value="ECO:0007669"/>
    <property type="project" value="UniProtKB-KW"/>
</dbReference>
<dbReference type="PROSITE" id="PS00571">
    <property type="entry name" value="AMIDASES"/>
    <property type="match status" value="1"/>
</dbReference>
<dbReference type="EC" id="6.3.5.7" evidence="3 10"/>
<dbReference type="InterPro" id="IPR000120">
    <property type="entry name" value="Amidase"/>
</dbReference>
<name>A0A330L6L4_9BACT</name>
<dbReference type="PIRSF" id="PIRSF001221">
    <property type="entry name" value="Amidase_fungi"/>
    <property type="match status" value="1"/>
</dbReference>